<gene>
    <name evidence="5" type="ORF">DU484_08695</name>
    <name evidence="4" type="ORF">DU500_08735</name>
</gene>
<feature type="domain" description="DDH" evidence="2">
    <location>
        <begin position="61"/>
        <end position="190"/>
    </location>
</feature>
<keyword evidence="1" id="KW-0472">Membrane</keyword>
<evidence type="ECO:0000259" key="3">
    <source>
        <dbReference type="Pfam" id="PF02272"/>
    </source>
</evidence>
<dbReference type="OrthoDB" id="194842at2157"/>
<feature type="transmembrane region" description="Helical" evidence="1">
    <location>
        <begin position="22"/>
        <end position="40"/>
    </location>
</feature>
<dbReference type="EMBL" id="CP031148">
    <property type="protein sequence ID" value="AXG09917.1"/>
    <property type="molecule type" value="Genomic_DNA"/>
</dbReference>
<sequence>MSVAAEEFVQRAVTFAQSYPELLAALLVSVVVLIGGGYVLHQFTRPSGVRFASMVAEHDQVSILTHPNPDPDAMAAAMGVASLADQVGTAATIQFSGKIRHQENRAFRNVLEVELDQIERAEDLASGAVILVDHNEPRGFSGSETVRPVAVVDHHPGDGRGESFTDVRTEYGACSSVIAEYFEDLDATPVPPDTHESEIDSTYVVPSRVATGLFFGILTDTNRLTSGIDPADFAASSFLSAGVDENLLDRIANPQVSAETLEIKATAIREREVEGAFAISDVGEVSNVDAIPQAADELIRLEGVTAAIVYGARNGVLYLSGRSRDDRVHMGRALESALEDIPSAGGGGHARMGGGQISLDDGEFVWPARENTLTDRLWRALEGDL</sequence>
<dbReference type="InterPro" id="IPR051319">
    <property type="entry name" value="Oligoribo/pAp-PDE_c-di-AMP_PDE"/>
</dbReference>
<dbReference type="EMBL" id="CP031150">
    <property type="protein sequence ID" value="AXG06499.1"/>
    <property type="molecule type" value="Genomic_DNA"/>
</dbReference>
<evidence type="ECO:0000313" key="5">
    <source>
        <dbReference type="EMBL" id="AXG09917.1"/>
    </source>
</evidence>
<dbReference type="GO" id="GO:0003676">
    <property type="term" value="F:nucleic acid binding"/>
    <property type="evidence" value="ECO:0007669"/>
    <property type="project" value="InterPro"/>
</dbReference>
<dbReference type="Pfam" id="PF01368">
    <property type="entry name" value="DHH"/>
    <property type="match status" value="1"/>
</dbReference>
<reference evidence="4 7" key="2">
    <citation type="submission" date="2018-07" db="EMBL/GenBank/DDBJ databases">
        <title>Genome sequences of Haloplanus sp. CBA1113.</title>
        <authorList>
            <person name="Kim Y.B."/>
            <person name="Roh S.W."/>
        </authorList>
    </citation>
    <scope>NUCLEOTIDE SEQUENCE [LARGE SCALE GENOMIC DNA]</scope>
    <source>
        <strain evidence="4 7">CBA1113</strain>
    </source>
</reference>
<evidence type="ECO:0000259" key="2">
    <source>
        <dbReference type="Pfam" id="PF01368"/>
    </source>
</evidence>
<evidence type="ECO:0000313" key="6">
    <source>
        <dbReference type="Proteomes" id="UP000252985"/>
    </source>
</evidence>
<dbReference type="PANTHER" id="PTHR47618">
    <property type="entry name" value="BIFUNCTIONAL OLIGORIBONUCLEASE AND PAP PHOSPHATASE NRNA"/>
    <property type="match status" value="1"/>
</dbReference>
<dbReference type="InterPro" id="IPR038763">
    <property type="entry name" value="DHH_sf"/>
</dbReference>
<feature type="domain" description="DHHA1" evidence="3">
    <location>
        <begin position="277"/>
        <end position="359"/>
    </location>
</feature>
<evidence type="ECO:0000313" key="4">
    <source>
        <dbReference type="EMBL" id="AXG06499.1"/>
    </source>
</evidence>
<evidence type="ECO:0000256" key="1">
    <source>
        <dbReference type="SAM" id="Phobius"/>
    </source>
</evidence>
<organism evidence="5 6">
    <name type="scientific">Haloplanus rubicundus</name>
    <dbReference type="NCBI Taxonomy" id="1547898"/>
    <lineage>
        <taxon>Archaea</taxon>
        <taxon>Methanobacteriati</taxon>
        <taxon>Methanobacteriota</taxon>
        <taxon>Stenosarchaea group</taxon>
        <taxon>Halobacteria</taxon>
        <taxon>Halobacteriales</taxon>
        <taxon>Haloferacaceae</taxon>
        <taxon>Haloplanus</taxon>
    </lineage>
</organism>
<accession>A0A345E2S7</accession>
<keyword evidence="1" id="KW-1133">Transmembrane helix</keyword>
<dbReference type="RefSeq" id="WP_114585637.1">
    <property type="nucleotide sequence ID" value="NZ_CP031148.1"/>
</dbReference>
<dbReference type="KEGG" id="haj:DU500_08735"/>
<dbReference type="InterPro" id="IPR003156">
    <property type="entry name" value="DHHA1_dom"/>
</dbReference>
<dbReference type="Pfam" id="PF02272">
    <property type="entry name" value="DHHA1"/>
    <property type="match status" value="1"/>
</dbReference>
<protein>
    <submittedName>
        <fullName evidence="5">Bifunctional oligoribonuclease/PAP phosphatase NrnA</fullName>
    </submittedName>
</protein>
<accession>A0A345ECJ5</accession>
<dbReference type="Gene3D" id="3.90.1640.10">
    <property type="entry name" value="inorganic pyrophosphatase (n-terminal core)"/>
    <property type="match status" value="1"/>
</dbReference>
<name>A0A345ECJ5_9EURY</name>
<dbReference type="PANTHER" id="PTHR47618:SF1">
    <property type="entry name" value="BIFUNCTIONAL OLIGORIBONUCLEASE AND PAP PHOSPHATASE NRNA"/>
    <property type="match status" value="1"/>
</dbReference>
<keyword evidence="1" id="KW-0812">Transmembrane</keyword>
<keyword evidence="7" id="KW-1185">Reference proteome</keyword>
<dbReference type="SUPFAM" id="SSF64182">
    <property type="entry name" value="DHH phosphoesterases"/>
    <property type="match status" value="1"/>
</dbReference>
<dbReference type="InterPro" id="IPR001667">
    <property type="entry name" value="DDH_dom"/>
</dbReference>
<reference evidence="5 6" key="1">
    <citation type="submission" date="2018-07" db="EMBL/GenBank/DDBJ databases">
        <title>Genome sequences of Haloplanus sp. CBA1112.</title>
        <authorList>
            <person name="Kim Y.B."/>
            <person name="Roh S.W."/>
        </authorList>
    </citation>
    <scope>NUCLEOTIDE SEQUENCE [LARGE SCALE GENOMIC DNA]</scope>
    <source>
        <strain evidence="5 6">CBA1112</strain>
    </source>
</reference>
<dbReference type="KEGG" id="haq:DU484_08695"/>
<dbReference type="Proteomes" id="UP000252985">
    <property type="component" value="Chromosome"/>
</dbReference>
<proteinExistence type="predicted"/>
<dbReference type="AlphaFoldDB" id="A0A345ECJ5"/>
<dbReference type="Proteomes" id="UP000253273">
    <property type="component" value="Chromosome"/>
</dbReference>
<evidence type="ECO:0000313" key="7">
    <source>
        <dbReference type="Proteomes" id="UP000253273"/>
    </source>
</evidence>
<dbReference type="GeneID" id="37287051"/>